<feature type="domain" description="4Fe-4S ferredoxin-type" evidence="6">
    <location>
        <begin position="6"/>
        <end position="37"/>
    </location>
</feature>
<dbReference type="AlphaFoldDB" id="A0A644SVY1"/>
<proteinExistence type="predicted"/>
<evidence type="ECO:0000256" key="3">
    <source>
        <dbReference type="ARBA" id="ARBA00022737"/>
    </source>
</evidence>
<keyword evidence="3" id="KW-0677">Repeat</keyword>
<dbReference type="Pfam" id="PF02754">
    <property type="entry name" value="CCG"/>
    <property type="match status" value="2"/>
</dbReference>
<organism evidence="7">
    <name type="scientific">bioreactor metagenome</name>
    <dbReference type="NCBI Taxonomy" id="1076179"/>
    <lineage>
        <taxon>unclassified sequences</taxon>
        <taxon>metagenomes</taxon>
        <taxon>ecological metagenomes</taxon>
    </lineage>
</organism>
<dbReference type="Pfam" id="PF13183">
    <property type="entry name" value="Fer4_8"/>
    <property type="match status" value="1"/>
</dbReference>
<evidence type="ECO:0000256" key="2">
    <source>
        <dbReference type="ARBA" id="ARBA00022723"/>
    </source>
</evidence>
<gene>
    <name evidence="7" type="primary">lutA_3</name>
    <name evidence="7" type="ORF">SDC9_04315</name>
</gene>
<dbReference type="EMBL" id="VSSQ01000007">
    <property type="protein sequence ID" value="MPL58773.1"/>
    <property type="molecule type" value="Genomic_DNA"/>
</dbReference>
<comment type="caution">
    <text evidence="7">The sequence shown here is derived from an EMBL/GenBank/DDBJ whole genome shotgun (WGS) entry which is preliminary data.</text>
</comment>
<dbReference type="Gene3D" id="1.10.1060.10">
    <property type="entry name" value="Alpha-helical ferredoxin"/>
    <property type="match status" value="1"/>
</dbReference>
<dbReference type="PROSITE" id="PS00198">
    <property type="entry name" value="4FE4S_FER_1"/>
    <property type="match status" value="2"/>
</dbReference>
<dbReference type="PANTHER" id="PTHR32479">
    <property type="entry name" value="GLYCOLATE OXIDASE IRON-SULFUR SUBUNIT"/>
    <property type="match status" value="1"/>
</dbReference>
<dbReference type="InterPro" id="IPR009051">
    <property type="entry name" value="Helical_ferredxn"/>
</dbReference>
<evidence type="ECO:0000256" key="4">
    <source>
        <dbReference type="ARBA" id="ARBA00023004"/>
    </source>
</evidence>
<dbReference type="GO" id="GO:0051539">
    <property type="term" value="F:4 iron, 4 sulfur cluster binding"/>
    <property type="evidence" value="ECO:0007669"/>
    <property type="project" value="UniProtKB-KW"/>
</dbReference>
<protein>
    <submittedName>
        <fullName evidence="7">Lactate utilization protein A</fullName>
    </submittedName>
</protein>
<dbReference type="SUPFAM" id="SSF46548">
    <property type="entry name" value="alpha-helical ferredoxin"/>
    <property type="match status" value="1"/>
</dbReference>
<name>A0A644SVY1_9ZZZZ</name>
<dbReference type="GO" id="GO:0016491">
    <property type="term" value="F:oxidoreductase activity"/>
    <property type="evidence" value="ECO:0007669"/>
    <property type="project" value="UniProtKB-ARBA"/>
</dbReference>
<evidence type="ECO:0000256" key="5">
    <source>
        <dbReference type="ARBA" id="ARBA00023014"/>
    </source>
</evidence>
<keyword evidence="4" id="KW-0408">Iron</keyword>
<dbReference type="PROSITE" id="PS51379">
    <property type="entry name" value="4FE4S_FER_2"/>
    <property type="match status" value="1"/>
</dbReference>
<dbReference type="PANTHER" id="PTHR32479:SF20">
    <property type="entry name" value="GLYCOLATE OXIDASE IRON-SULFUR SUBUNIT"/>
    <property type="match status" value="1"/>
</dbReference>
<sequence>MNQTERRRVIEQEVIKCSRCGTCRSICPVFLAENNENTTARSKNRMMEAVLEGDVELTPGVQERFEKCLLCKACKAHCGSGVATDKLIMEGRAAAVAHNGLSPAKKMAFTGLRYRKLFDLGLRTGALFQNLIFKKLPDGRGCVPRILLPGAGLNQRRIMPNMTTNPLRSRLPKFIKAKTPVSKGRVLFFTGCMLNYMYPEPGEAVVSILTRNGWDVVIPEEQCCCGTPAFTSGDVETGRFLAEQNIKAISAEKHDHIVTACASCGAALKHEYKHILDNSSLLSTWQEISTKVLDISQFVLKYCDLSKLGKLPFKVTYHDPCHLVRGMNVSSEPREILKSIPGLKFVEMKDANRCCGAGGSFSAVYYELSRKINDKKLDNVEDTGMDYLVTGCSSCRMHITDGLTQRNSSVKVLHTAEVINMAYDAASRKEGKAC</sequence>
<evidence type="ECO:0000259" key="6">
    <source>
        <dbReference type="PROSITE" id="PS51379"/>
    </source>
</evidence>
<reference evidence="7" key="1">
    <citation type="submission" date="2019-08" db="EMBL/GenBank/DDBJ databases">
        <authorList>
            <person name="Kucharzyk K."/>
            <person name="Murdoch R.W."/>
            <person name="Higgins S."/>
            <person name="Loffler F."/>
        </authorList>
    </citation>
    <scope>NUCLEOTIDE SEQUENCE</scope>
</reference>
<keyword evidence="2" id="KW-0479">Metal-binding</keyword>
<dbReference type="InterPro" id="IPR004017">
    <property type="entry name" value="Cys_rich_dom"/>
</dbReference>
<dbReference type="PIRSF" id="PIRSF000139">
    <property type="entry name" value="Glc_ox_4Fe-4S"/>
    <property type="match status" value="1"/>
</dbReference>
<dbReference type="InterPro" id="IPR012257">
    <property type="entry name" value="Glc_ox_4Fe-4S"/>
</dbReference>
<dbReference type="InterPro" id="IPR017896">
    <property type="entry name" value="4Fe4S_Fe-S-bd"/>
</dbReference>
<accession>A0A644SVY1</accession>
<keyword evidence="5" id="KW-0411">Iron-sulfur</keyword>
<dbReference type="GO" id="GO:0046872">
    <property type="term" value="F:metal ion binding"/>
    <property type="evidence" value="ECO:0007669"/>
    <property type="project" value="UniProtKB-KW"/>
</dbReference>
<evidence type="ECO:0000313" key="7">
    <source>
        <dbReference type="EMBL" id="MPL58773.1"/>
    </source>
</evidence>
<evidence type="ECO:0000256" key="1">
    <source>
        <dbReference type="ARBA" id="ARBA00022485"/>
    </source>
</evidence>
<keyword evidence="1" id="KW-0004">4Fe-4S</keyword>
<dbReference type="InterPro" id="IPR017900">
    <property type="entry name" value="4Fe4S_Fe_S_CS"/>
</dbReference>